<dbReference type="Pfam" id="PF01411">
    <property type="entry name" value="tRNA-synt_2c"/>
    <property type="match status" value="1"/>
</dbReference>
<evidence type="ECO:0000256" key="10">
    <source>
        <dbReference type="SAM" id="Coils"/>
    </source>
</evidence>
<dbReference type="GO" id="GO:0005524">
    <property type="term" value="F:ATP binding"/>
    <property type="evidence" value="ECO:0007669"/>
    <property type="project" value="UniProtKB-KW"/>
</dbReference>
<evidence type="ECO:0000256" key="4">
    <source>
        <dbReference type="ARBA" id="ARBA00022598"/>
    </source>
</evidence>
<proteinExistence type="inferred from homology"/>
<keyword evidence="10" id="KW-0175">Coiled coil</keyword>
<dbReference type="PANTHER" id="PTHR11777">
    <property type="entry name" value="ALANYL-TRNA SYNTHETASE"/>
    <property type="match status" value="1"/>
</dbReference>
<evidence type="ECO:0000256" key="5">
    <source>
        <dbReference type="ARBA" id="ARBA00022741"/>
    </source>
</evidence>
<evidence type="ECO:0000313" key="12">
    <source>
        <dbReference type="EMBL" id="OGY61655.1"/>
    </source>
</evidence>
<dbReference type="Gene3D" id="3.30.980.10">
    <property type="entry name" value="Threonyl-trna Synthetase, Chain A, domain 2"/>
    <property type="match status" value="1"/>
</dbReference>
<keyword evidence="5" id="KW-0547">Nucleotide-binding</keyword>
<dbReference type="GO" id="GO:0004813">
    <property type="term" value="F:alanine-tRNA ligase activity"/>
    <property type="evidence" value="ECO:0007669"/>
    <property type="project" value="UniProtKB-EC"/>
</dbReference>
<comment type="similarity">
    <text evidence="1">Belongs to the class-II aminoacyl-tRNA synthetase family.</text>
</comment>
<dbReference type="InterPro" id="IPR050058">
    <property type="entry name" value="Ala-tRNA_ligase"/>
</dbReference>
<dbReference type="InterPro" id="IPR002318">
    <property type="entry name" value="Ala-tRNA-lgiase_IIc"/>
</dbReference>
<dbReference type="SUPFAM" id="SSF55681">
    <property type="entry name" value="Class II aaRS and biotin synthetases"/>
    <property type="match status" value="1"/>
</dbReference>
<dbReference type="GO" id="GO:0005829">
    <property type="term" value="C:cytosol"/>
    <property type="evidence" value="ECO:0007669"/>
    <property type="project" value="TreeGrafter"/>
</dbReference>
<dbReference type="PRINTS" id="PR00980">
    <property type="entry name" value="TRNASYNTHALA"/>
</dbReference>
<dbReference type="FunFam" id="3.30.980.10:FF:000004">
    <property type="entry name" value="Alanine--tRNA ligase, cytoplasmic"/>
    <property type="match status" value="1"/>
</dbReference>
<evidence type="ECO:0000259" key="11">
    <source>
        <dbReference type="PROSITE" id="PS50860"/>
    </source>
</evidence>
<evidence type="ECO:0000256" key="3">
    <source>
        <dbReference type="ARBA" id="ARBA00022555"/>
    </source>
</evidence>
<evidence type="ECO:0000256" key="6">
    <source>
        <dbReference type="ARBA" id="ARBA00022840"/>
    </source>
</evidence>
<dbReference type="GO" id="GO:0006419">
    <property type="term" value="P:alanyl-tRNA aminoacylation"/>
    <property type="evidence" value="ECO:0007669"/>
    <property type="project" value="InterPro"/>
</dbReference>
<evidence type="ECO:0000313" key="13">
    <source>
        <dbReference type="Proteomes" id="UP000176976"/>
    </source>
</evidence>
<evidence type="ECO:0000256" key="2">
    <source>
        <dbReference type="ARBA" id="ARBA00013168"/>
    </source>
</evidence>
<dbReference type="SMART" id="SM00863">
    <property type="entry name" value="tRNA_SAD"/>
    <property type="match status" value="1"/>
</dbReference>
<dbReference type="InterPro" id="IPR018165">
    <property type="entry name" value="Ala-tRNA-synth_IIc_core"/>
</dbReference>
<keyword evidence="8" id="KW-0648">Protein biosynthesis</keyword>
<dbReference type="GO" id="GO:0000049">
    <property type="term" value="F:tRNA binding"/>
    <property type="evidence" value="ECO:0007669"/>
    <property type="project" value="UniProtKB-KW"/>
</dbReference>
<evidence type="ECO:0000256" key="9">
    <source>
        <dbReference type="ARBA" id="ARBA00023146"/>
    </source>
</evidence>
<dbReference type="InterPro" id="IPR018162">
    <property type="entry name" value="Ala-tRNA-ligase_IIc_anticod-bd"/>
</dbReference>
<keyword evidence="4" id="KW-0436">Ligase</keyword>
<dbReference type="InterPro" id="IPR018163">
    <property type="entry name" value="Thr/Ala-tRNA-synth_IIc_edit"/>
</dbReference>
<gene>
    <name evidence="12" type="ORF">A3H06_01550</name>
</gene>
<dbReference type="GO" id="GO:0002161">
    <property type="term" value="F:aminoacyl-tRNA deacylase activity"/>
    <property type="evidence" value="ECO:0007669"/>
    <property type="project" value="TreeGrafter"/>
</dbReference>
<dbReference type="EC" id="6.1.1.7" evidence="2"/>
<evidence type="ECO:0000256" key="7">
    <source>
        <dbReference type="ARBA" id="ARBA00022884"/>
    </source>
</evidence>
<feature type="coiled-coil region" evidence="10">
    <location>
        <begin position="364"/>
        <end position="391"/>
    </location>
</feature>
<dbReference type="InterPro" id="IPR018164">
    <property type="entry name" value="Ala-tRNA-synth_IIc_N"/>
</dbReference>
<dbReference type="Pfam" id="PF07973">
    <property type="entry name" value="tRNA_SAD"/>
    <property type="match status" value="1"/>
</dbReference>
<protein>
    <recommendedName>
        <fullName evidence="2">alanine--tRNA ligase</fullName>
        <ecNumber evidence="2">6.1.1.7</ecNumber>
    </recommendedName>
</protein>
<keyword evidence="6" id="KW-0067">ATP-binding</keyword>
<dbReference type="PROSITE" id="PS50860">
    <property type="entry name" value="AA_TRNA_LIGASE_II_ALA"/>
    <property type="match status" value="1"/>
</dbReference>
<dbReference type="Proteomes" id="UP000176976">
    <property type="component" value="Unassembled WGS sequence"/>
</dbReference>
<organism evidence="12 13">
    <name type="scientific">Candidatus Colwellbacteria bacterium RIFCSPLOWO2_12_FULL_44_13</name>
    <dbReference type="NCBI Taxonomy" id="1797694"/>
    <lineage>
        <taxon>Bacteria</taxon>
        <taxon>Candidatus Colwelliibacteriota</taxon>
    </lineage>
</organism>
<dbReference type="Gene3D" id="3.30.930.10">
    <property type="entry name" value="Bira Bifunctional Protein, Domain 2"/>
    <property type="match status" value="1"/>
</dbReference>
<keyword evidence="3" id="KW-0820">tRNA-binding</keyword>
<sequence length="634" mass="71849">MTGSEIRKRYLEFFKRHGHAVVPSARLMPENDPTTLFTGSGMQPLLPYLLGQPHPLGTRITDSQKSFRAQDIEEVGDNRHTTFFEMLGNWSLGDYFKKEQIPWIFEFVTKEVGLDPERLHITVFRGREDLGIPRDDEAVKLWQEVFKGAGIDAPAVDFAERDGMQDGRIFYYDEKKNWWSRAGVPENMPIGEPGGPDSEMFWDFGSELKLHENSQWKDEVCHVNCDCGRFMEIGNSVFMQFVKTEKGFEPLKNQNIDFGGGLERIAGALNDNPDMFLIDLFTPMREILEKLSGKKYGENPNETRAFRVVMDHLRAATFLIGDGAMPSNKDQGYFVRRLLRRAILFAHKLGITENFTESVAAAVVEKYKDAYSELEERKEKIFSEMTVEEERFRTTLVEGLKAFEKVAEGKKPGDELPSKQVFDLHQSYGFPFEMTVELSDSMGTTVSRSAFQKEMEKHQEISRQGLTQKFKGGLADSSEETTRLHTAHHLLLKALQIVLGAHVKQRGSNITAERLRIDFSHGEKMTAEQVAEVQRIVNEKISEDLPVIHSVLPKEEAEKLHAEHEFGAKYPDMVSVYSVGPKGATEANPQFDNVFSIEFCGGPHVTHTGAIGKFKILKEEAVSAGIRRIKAVVE</sequence>
<dbReference type="InterPro" id="IPR045864">
    <property type="entry name" value="aa-tRNA-synth_II/BPL/LPL"/>
</dbReference>
<comment type="caution">
    <text evidence="12">The sequence shown here is derived from an EMBL/GenBank/DDBJ whole genome shotgun (WGS) entry which is preliminary data.</text>
</comment>
<dbReference type="CDD" id="cd00673">
    <property type="entry name" value="AlaRS_core"/>
    <property type="match status" value="1"/>
</dbReference>
<name>A0A1G1ZAI9_9BACT</name>
<dbReference type="InterPro" id="IPR012947">
    <property type="entry name" value="tRNA_SAD"/>
</dbReference>
<keyword evidence="9" id="KW-0030">Aminoacyl-tRNA synthetase</keyword>
<feature type="domain" description="Alanyl-transfer RNA synthetases family profile" evidence="11">
    <location>
        <begin position="1"/>
        <end position="634"/>
    </location>
</feature>
<evidence type="ECO:0000256" key="1">
    <source>
        <dbReference type="ARBA" id="ARBA00008226"/>
    </source>
</evidence>
<dbReference type="SUPFAM" id="SSF101353">
    <property type="entry name" value="Putative anticodon-binding domain of alanyl-tRNA synthetase (AlaRS)"/>
    <property type="match status" value="1"/>
</dbReference>
<dbReference type="NCBIfam" id="NF002436">
    <property type="entry name" value="PRK01584.1"/>
    <property type="match status" value="1"/>
</dbReference>
<dbReference type="PANTHER" id="PTHR11777:SF9">
    <property type="entry name" value="ALANINE--TRNA LIGASE, CYTOPLASMIC"/>
    <property type="match status" value="1"/>
</dbReference>
<accession>A0A1G1ZAI9</accession>
<evidence type="ECO:0000256" key="8">
    <source>
        <dbReference type="ARBA" id="ARBA00022917"/>
    </source>
</evidence>
<keyword evidence="7" id="KW-0694">RNA-binding</keyword>
<dbReference type="AlphaFoldDB" id="A0A1G1ZAI9"/>
<dbReference type="EMBL" id="MHJC01000013">
    <property type="protein sequence ID" value="OGY61655.1"/>
    <property type="molecule type" value="Genomic_DNA"/>
</dbReference>
<dbReference type="SUPFAM" id="SSF55186">
    <property type="entry name" value="ThrRS/AlaRS common domain"/>
    <property type="match status" value="1"/>
</dbReference>
<reference evidence="12 13" key="1">
    <citation type="journal article" date="2016" name="Nat. Commun.">
        <title>Thousands of microbial genomes shed light on interconnected biogeochemical processes in an aquifer system.</title>
        <authorList>
            <person name="Anantharaman K."/>
            <person name="Brown C.T."/>
            <person name="Hug L.A."/>
            <person name="Sharon I."/>
            <person name="Castelle C.J."/>
            <person name="Probst A.J."/>
            <person name="Thomas B.C."/>
            <person name="Singh A."/>
            <person name="Wilkins M.J."/>
            <person name="Karaoz U."/>
            <person name="Brodie E.L."/>
            <person name="Williams K.H."/>
            <person name="Hubbard S.S."/>
            <person name="Banfield J.F."/>
        </authorList>
    </citation>
    <scope>NUCLEOTIDE SEQUENCE [LARGE SCALE GENOMIC DNA]</scope>
</reference>
<dbReference type="Gene3D" id="3.30.54.20">
    <property type="match status" value="1"/>
</dbReference>